<dbReference type="CDD" id="cd17546">
    <property type="entry name" value="REC_hyHK_CKI1_RcsC-like"/>
    <property type="match status" value="1"/>
</dbReference>
<organism evidence="1 2">
    <name type="scientific">Daucus carota subsp. sativus</name>
    <name type="common">Carrot</name>
    <dbReference type="NCBI Taxonomy" id="79200"/>
    <lineage>
        <taxon>Eukaryota</taxon>
        <taxon>Viridiplantae</taxon>
        <taxon>Streptophyta</taxon>
        <taxon>Embryophyta</taxon>
        <taxon>Tracheophyta</taxon>
        <taxon>Spermatophyta</taxon>
        <taxon>Magnoliopsida</taxon>
        <taxon>eudicotyledons</taxon>
        <taxon>Gunneridae</taxon>
        <taxon>Pentapetalae</taxon>
        <taxon>asterids</taxon>
        <taxon>campanulids</taxon>
        <taxon>Apiales</taxon>
        <taxon>Apiaceae</taxon>
        <taxon>Apioideae</taxon>
        <taxon>Scandiceae</taxon>
        <taxon>Daucinae</taxon>
        <taxon>Daucus</taxon>
        <taxon>Daucus sect. Daucus</taxon>
    </lineage>
</organism>
<accession>A0A169WKP5</accession>
<dbReference type="SUPFAM" id="SSF52172">
    <property type="entry name" value="CheY-like"/>
    <property type="match status" value="1"/>
</dbReference>
<dbReference type="InterPro" id="IPR001789">
    <property type="entry name" value="Sig_transdc_resp-reg_receiver"/>
</dbReference>
<dbReference type="Gramene" id="KZN04811">
    <property type="protein sequence ID" value="KZN04811"/>
    <property type="gene ID" value="DCAR_005648"/>
</dbReference>
<gene>
    <name evidence="1" type="ORF">DCAR_0206368</name>
</gene>
<dbReference type="SMART" id="SM00448">
    <property type="entry name" value="REC"/>
    <property type="match status" value="1"/>
</dbReference>
<name>A0A169WKP5_DAUCS</name>
<keyword evidence="2" id="KW-1185">Reference proteome</keyword>
<evidence type="ECO:0000313" key="1">
    <source>
        <dbReference type="EMBL" id="WOG87145.1"/>
    </source>
</evidence>
<reference evidence="1" key="2">
    <citation type="submission" date="2022-03" db="EMBL/GenBank/DDBJ databases">
        <title>Draft title - Genomic analysis of global carrot germplasm unveils the trajectory of domestication and the origin of high carotenoid orange carrot.</title>
        <authorList>
            <person name="Iorizzo M."/>
            <person name="Ellison S."/>
            <person name="Senalik D."/>
            <person name="Macko-Podgorni A."/>
            <person name="Grzebelus D."/>
            <person name="Bostan H."/>
            <person name="Rolling W."/>
            <person name="Curaba J."/>
            <person name="Simon P."/>
        </authorList>
    </citation>
    <scope>NUCLEOTIDE SEQUENCE</scope>
    <source>
        <tissue evidence="1">Leaf</tissue>
    </source>
</reference>
<reference evidence="1" key="1">
    <citation type="journal article" date="2016" name="Nat. Genet.">
        <title>A high-quality carrot genome assembly provides new insights into carotenoid accumulation and asterid genome evolution.</title>
        <authorList>
            <person name="Iorizzo M."/>
            <person name="Ellison S."/>
            <person name="Senalik D."/>
            <person name="Zeng P."/>
            <person name="Satapoomin P."/>
            <person name="Huang J."/>
            <person name="Bowman M."/>
            <person name="Iovene M."/>
            <person name="Sanseverino W."/>
            <person name="Cavagnaro P."/>
            <person name="Yildiz M."/>
            <person name="Macko-Podgorni A."/>
            <person name="Moranska E."/>
            <person name="Grzebelus E."/>
            <person name="Grzebelus D."/>
            <person name="Ashrafi H."/>
            <person name="Zheng Z."/>
            <person name="Cheng S."/>
            <person name="Spooner D."/>
            <person name="Van Deynze A."/>
            <person name="Simon P."/>
        </authorList>
    </citation>
    <scope>NUCLEOTIDE SEQUENCE</scope>
    <source>
        <tissue evidence="1">Leaf</tissue>
    </source>
</reference>
<dbReference type="OMA" id="LGMETHE"/>
<dbReference type="Pfam" id="PF00072">
    <property type="entry name" value="Response_reg"/>
    <property type="match status" value="1"/>
</dbReference>
<dbReference type="EMBL" id="CP093344">
    <property type="protein sequence ID" value="WOG87145.1"/>
    <property type="molecule type" value="Genomic_DNA"/>
</dbReference>
<evidence type="ECO:0000313" key="2">
    <source>
        <dbReference type="Proteomes" id="UP000077755"/>
    </source>
</evidence>
<dbReference type="Gene3D" id="3.40.50.2300">
    <property type="match status" value="1"/>
</dbReference>
<protein>
    <submittedName>
        <fullName evidence="1">Uncharacterized protein</fullName>
    </submittedName>
</protein>
<dbReference type="OrthoDB" id="21225at2759"/>
<dbReference type="GO" id="GO:0000160">
    <property type="term" value="P:phosphorelay signal transduction system"/>
    <property type="evidence" value="ECO:0007669"/>
    <property type="project" value="InterPro"/>
</dbReference>
<proteinExistence type="predicted"/>
<dbReference type="InterPro" id="IPR011006">
    <property type="entry name" value="CheY-like_superfamily"/>
</dbReference>
<sequence>MARKVISSNNLSALLVDDDIVCRLVHVGYLRAHNFETYAVENGREAVDLVRSGRQFDVIFMDFSMPVMNGIQATRELRAMGVKTMIVGIDCDPDFLGEDPFQAGMDRVYEKPMTHEIVISVRQALLNNYNM</sequence>
<dbReference type="KEGG" id="dcr:108207381"/>
<dbReference type="PANTHER" id="PTHR43228:SF1">
    <property type="entry name" value="TWO-COMPONENT RESPONSE REGULATOR ARR22"/>
    <property type="match status" value="1"/>
</dbReference>
<dbReference type="InterPro" id="IPR052048">
    <property type="entry name" value="ST_Response_Regulator"/>
</dbReference>
<dbReference type="PANTHER" id="PTHR43228">
    <property type="entry name" value="TWO-COMPONENT RESPONSE REGULATOR"/>
    <property type="match status" value="1"/>
</dbReference>
<dbReference type="PROSITE" id="PS50110">
    <property type="entry name" value="RESPONSE_REGULATORY"/>
    <property type="match status" value="1"/>
</dbReference>
<dbReference type="AlphaFoldDB" id="A0A169WKP5"/>
<dbReference type="Proteomes" id="UP000077755">
    <property type="component" value="Chromosome 2"/>
</dbReference>